<keyword evidence="1" id="KW-1133">Transmembrane helix</keyword>
<evidence type="ECO:0000313" key="3">
    <source>
        <dbReference type="Proteomes" id="UP000008311"/>
    </source>
</evidence>
<name>B9T0R5_RICCO</name>
<sequence length="183" mass="20452">MQQRSTTGSSRAPEENFIVKVTQPMPTQLQPKYSPRNSIMTYGSDHQLPVYFRSSNPIRKLASEKLVHAIPFAVLLCLFTLWWFSYPVNLVIKDGKIVAVHRVEMPQPLNNNHVEFAILASATAPVAAVPHNITVNNEAEVHPVEKEKVNFNSLIGEESRICLFHVNVKLDSSSLSGVTGYNL</sequence>
<dbReference type="Proteomes" id="UP000008311">
    <property type="component" value="Unassembled WGS sequence"/>
</dbReference>
<organism evidence="2 3">
    <name type="scientific">Ricinus communis</name>
    <name type="common">Castor bean</name>
    <dbReference type="NCBI Taxonomy" id="3988"/>
    <lineage>
        <taxon>Eukaryota</taxon>
        <taxon>Viridiplantae</taxon>
        <taxon>Streptophyta</taxon>
        <taxon>Embryophyta</taxon>
        <taxon>Tracheophyta</taxon>
        <taxon>Spermatophyta</taxon>
        <taxon>Magnoliopsida</taxon>
        <taxon>eudicotyledons</taxon>
        <taxon>Gunneridae</taxon>
        <taxon>Pentapetalae</taxon>
        <taxon>rosids</taxon>
        <taxon>fabids</taxon>
        <taxon>Malpighiales</taxon>
        <taxon>Euphorbiaceae</taxon>
        <taxon>Acalyphoideae</taxon>
        <taxon>Acalypheae</taxon>
        <taxon>Ricinus</taxon>
    </lineage>
</organism>
<gene>
    <name evidence="2" type="ORF">RCOM_1440800</name>
</gene>
<proteinExistence type="predicted"/>
<dbReference type="PANTHER" id="PTHR34189">
    <property type="entry name" value="TRANSMEMBRANE PROTEIN"/>
    <property type="match status" value="1"/>
</dbReference>
<dbReference type="eggNOG" id="ENOG502S7WH">
    <property type="taxonomic scope" value="Eukaryota"/>
</dbReference>
<keyword evidence="3" id="KW-1185">Reference proteome</keyword>
<evidence type="ECO:0000313" key="2">
    <source>
        <dbReference type="EMBL" id="EEF30554.1"/>
    </source>
</evidence>
<dbReference type="EMBL" id="EQ974310">
    <property type="protein sequence ID" value="EEF30554.1"/>
    <property type="molecule type" value="Genomic_DNA"/>
</dbReference>
<reference evidence="3" key="1">
    <citation type="journal article" date="2010" name="Nat. Biotechnol.">
        <title>Draft genome sequence of the oilseed species Ricinus communis.</title>
        <authorList>
            <person name="Chan A.P."/>
            <person name="Crabtree J."/>
            <person name="Zhao Q."/>
            <person name="Lorenzi H."/>
            <person name="Orvis J."/>
            <person name="Puiu D."/>
            <person name="Melake-Berhan A."/>
            <person name="Jones K.M."/>
            <person name="Redman J."/>
            <person name="Chen G."/>
            <person name="Cahoon E.B."/>
            <person name="Gedil M."/>
            <person name="Stanke M."/>
            <person name="Haas B.J."/>
            <person name="Wortman J.R."/>
            <person name="Fraser-Liggett C.M."/>
            <person name="Ravel J."/>
            <person name="Rabinowicz P.D."/>
        </authorList>
    </citation>
    <scope>NUCLEOTIDE SEQUENCE [LARGE SCALE GENOMIC DNA]</scope>
    <source>
        <strain evidence="3">cv. Hale</strain>
    </source>
</reference>
<dbReference type="AlphaFoldDB" id="B9T0R5"/>
<accession>B9T0R5</accession>
<protein>
    <recommendedName>
        <fullName evidence="4">Transmembrane protein</fullName>
    </recommendedName>
</protein>
<keyword evidence="1" id="KW-0472">Membrane</keyword>
<feature type="transmembrane region" description="Helical" evidence="1">
    <location>
        <begin position="66"/>
        <end position="84"/>
    </location>
</feature>
<evidence type="ECO:0000256" key="1">
    <source>
        <dbReference type="SAM" id="Phobius"/>
    </source>
</evidence>
<dbReference type="PANTHER" id="PTHR34189:SF18">
    <property type="entry name" value="SERINE_THREONINE-KINASE RLCKVII PROTEIN"/>
    <property type="match status" value="1"/>
</dbReference>
<dbReference type="InParanoid" id="B9T0R5"/>
<evidence type="ECO:0008006" key="4">
    <source>
        <dbReference type="Google" id="ProtNLM"/>
    </source>
</evidence>
<keyword evidence="1" id="KW-0812">Transmembrane</keyword>